<dbReference type="InterPro" id="IPR043129">
    <property type="entry name" value="ATPase_NBD"/>
</dbReference>
<evidence type="ECO:0000313" key="2">
    <source>
        <dbReference type="EMBL" id="QDC44827.1"/>
    </source>
</evidence>
<evidence type="ECO:0000259" key="1">
    <source>
        <dbReference type="Pfam" id="PF00814"/>
    </source>
</evidence>
<dbReference type="PANTHER" id="PTHR11735">
    <property type="entry name" value="TRNA N6-ADENOSINE THREONYLCARBAMOYLTRANSFERASE"/>
    <property type="match status" value="1"/>
</dbReference>
<dbReference type="CDD" id="cd24032">
    <property type="entry name" value="ASKHA_NBD_TsaB"/>
    <property type="match status" value="1"/>
</dbReference>
<reference evidence="3" key="1">
    <citation type="journal article" date="2019" name="ISME J.">
        <title>Evolution in action: habitat transition from sediment to the pelagial leads to genome streamlining in Methylophilaceae.</title>
        <authorList>
            <person name="Salcher M."/>
            <person name="Schaefle D."/>
            <person name="Kaspar M."/>
            <person name="Neuenschwander S.M."/>
            <person name="Ghai R."/>
        </authorList>
    </citation>
    <scope>NUCLEOTIDE SEQUENCE [LARGE SCALE GENOMIC DNA]</scope>
    <source>
        <strain evidence="3">MMS-M-51</strain>
    </source>
</reference>
<dbReference type="GO" id="GO:0002949">
    <property type="term" value="P:tRNA threonylcarbamoyladenosine modification"/>
    <property type="evidence" value="ECO:0007669"/>
    <property type="project" value="InterPro"/>
</dbReference>
<dbReference type="Pfam" id="PF00814">
    <property type="entry name" value="TsaD"/>
    <property type="match status" value="1"/>
</dbReference>
<proteinExistence type="predicted"/>
<name>A0A5B8CU35_9PROT</name>
<dbReference type="OrthoDB" id="9809995at2"/>
<protein>
    <submittedName>
        <fullName evidence="2">tRNA (Adenosine(37)-N6)-threonylcarbamoyltransferase complex dimerization subunit type 1 TsaB</fullName>
    </submittedName>
</protein>
<keyword evidence="3" id="KW-1185">Reference proteome</keyword>
<dbReference type="Gene3D" id="3.30.420.40">
    <property type="match status" value="2"/>
</dbReference>
<accession>A0A5B8CU35</accession>
<feature type="domain" description="Gcp-like" evidence="1">
    <location>
        <begin position="44"/>
        <end position="159"/>
    </location>
</feature>
<keyword evidence="2" id="KW-0808">Transferase</keyword>
<dbReference type="KEGG" id="mmec:FIU01_10060"/>
<gene>
    <name evidence="2" type="primary">tsaB</name>
    <name evidence="2" type="ORF">FIU01_10060</name>
</gene>
<sequence>MWQNTGLVTHTMKLLAIESSTETLSLALQTQAGLVTFDEVTGPAASQRILPEIQRLLAQAGVALSELDGLVYGAGPGAFTGVRVAVGVTQGLAFGAQLPVVGISAVLAVAESAWQATQSEKVLVCLDARMGEVYHAAMVRQAEGWLAVSPVTVCKPQDVPAVEGHGWLGAGSGWHVFAQVLSARYHDQVDRVCPALIPQAGAMLTLAQPLFAAGKVQAAHEAAPLYVRNRVALTAAERAQGQTL</sequence>
<dbReference type="GO" id="GO:0005829">
    <property type="term" value="C:cytosol"/>
    <property type="evidence" value="ECO:0007669"/>
    <property type="project" value="TreeGrafter"/>
</dbReference>
<dbReference type="SUPFAM" id="SSF53067">
    <property type="entry name" value="Actin-like ATPase domain"/>
    <property type="match status" value="2"/>
</dbReference>
<dbReference type="AlphaFoldDB" id="A0A5B8CU35"/>
<dbReference type="GO" id="GO:0016740">
    <property type="term" value="F:transferase activity"/>
    <property type="evidence" value="ECO:0007669"/>
    <property type="project" value="UniProtKB-KW"/>
</dbReference>
<dbReference type="Proteomes" id="UP000311008">
    <property type="component" value="Chromosome"/>
</dbReference>
<organism evidence="2 3">
    <name type="scientific">Methylophilus medardicus</name>
    <dbReference type="NCBI Taxonomy" id="2588534"/>
    <lineage>
        <taxon>Bacteria</taxon>
        <taxon>Pseudomonadati</taxon>
        <taxon>Pseudomonadota</taxon>
        <taxon>Betaproteobacteria</taxon>
        <taxon>Nitrosomonadales</taxon>
        <taxon>Methylophilaceae</taxon>
        <taxon>Methylophilus</taxon>
    </lineage>
</organism>
<dbReference type="InterPro" id="IPR000905">
    <property type="entry name" value="Gcp-like_dom"/>
</dbReference>
<dbReference type="NCBIfam" id="TIGR03725">
    <property type="entry name" value="T6A_YeaZ"/>
    <property type="match status" value="1"/>
</dbReference>
<dbReference type="InterPro" id="IPR022496">
    <property type="entry name" value="T6A_TsaB"/>
</dbReference>
<dbReference type="PANTHER" id="PTHR11735:SF11">
    <property type="entry name" value="TRNA THREONYLCARBAMOYLADENOSINE BIOSYNTHESIS PROTEIN TSAB"/>
    <property type="match status" value="1"/>
</dbReference>
<dbReference type="EMBL" id="CP040946">
    <property type="protein sequence ID" value="QDC44827.1"/>
    <property type="molecule type" value="Genomic_DNA"/>
</dbReference>
<evidence type="ECO:0000313" key="3">
    <source>
        <dbReference type="Proteomes" id="UP000311008"/>
    </source>
</evidence>